<accession>A0A7W1XCG2</accession>
<name>A0A7W1XCG2_9BACL</name>
<dbReference type="Proteomes" id="UP000530514">
    <property type="component" value="Unassembled WGS sequence"/>
</dbReference>
<reference evidence="2 3" key="1">
    <citation type="submission" date="2020-07" db="EMBL/GenBank/DDBJ databases">
        <authorList>
            <person name="Feng H."/>
        </authorList>
    </citation>
    <scope>NUCLEOTIDE SEQUENCE [LARGE SCALE GENOMIC DNA]</scope>
    <source>
        <strain evidence="3">s-11</strain>
    </source>
</reference>
<gene>
    <name evidence="2" type="ORF">H1164_14410</name>
</gene>
<organism evidence="2 3">
    <name type="scientific">Thermoactinomyces daqus</name>
    <dbReference type="NCBI Taxonomy" id="1329516"/>
    <lineage>
        <taxon>Bacteria</taxon>
        <taxon>Bacillati</taxon>
        <taxon>Bacillota</taxon>
        <taxon>Bacilli</taxon>
        <taxon>Bacillales</taxon>
        <taxon>Thermoactinomycetaceae</taxon>
        <taxon>Thermoactinomyces</taxon>
    </lineage>
</organism>
<keyword evidence="1" id="KW-0175">Coiled coil</keyword>
<protein>
    <submittedName>
        <fullName evidence="2">Uncharacterized protein</fullName>
    </submittedName>
</protein>
<feature type="coiled-coil region" evidence="1">
    <location>
        <begin position="3"/>
        <end position="37"/>
    </location>
</feature>
<keyword evidence="3" id="KW-1185">Reference proteome</keyword>
<proteinExistence type="predicted"/>
<evidence type="ECO:0000313" key="3">
    <source>
        <dbReference type="Proteomes" id="UP000530514"/>
    </source>
</evidence>
<comment type="caution">
    <text evidence="2">The sequence shown here is derived from an EMBL/GenBank/DDBJ whole genome shotgun (WGS) entry which is preliminary data.</text>
</comment>
<dbReference type="AlphaFoldDB" id="A0A7W1XCG2"/>
<evidence type="ECO:0000256" key="1">
    <source>
        <dbReference type="SAM" id="Coils"/>
    </source>
</evidence>
<dbReference type="RefSeq" id="WP_033102334.1">
    <property type="nucleotide sequence ID" value="NZ_JACEIP010000027.1"/>
</dbReference>
<sequence>MNFSFTQEQLNELRSQLEEIIQKKVSENESVEIQEQEQQQLISGLPSLISSVSGTVPLILNSVISGAVGSLNILAGGLINVLNSLLGIVGGSVLNETNNELSPALANLIQKTVPTGQNKLTK</sequence>
<dbReference type="EMBL" id="JACEIP010000027">
    <property type="protein sequence ID" value="MBA4544076.1"/>
    <property type="molecule type" value="Genomic_DNA"/>
</dbReference>
<evidence type="ECO:0000313" key="2">
    <source>
        <dbReference type="EMBL" id="MBA4544076.1"/>
    </source>
</evidence>